<reference evidence="3" key="1">
    <citation type="submission" date="2024-06" db="EMBL/GenBank/DDBJ databases">
        <title>Multi-omics analyses provide insights into the biosynthesis of the anticancer antibiotic pleurotin in Hohenbuehelia grisea.</title>
        <authorList>
            <person name="Weaver J.A."/>
            <person name="Alberti F."/>
        </authorList>
    </citation>
    <scope>NUCLEOTIDE SEQUENCE [LARGE SCALE GENOMIC DNA]</scope>
    <source>
        <strain evidence="3">T-177</strain>
    </source>
</reference>
<keyword evidence="3" id="KW-1185">Reference proteome</keyword>
<protein>
    <recommendedName>
        <fullName evidence="1">F-box domain-containing protein</fullName>
    </recommendedName>
</protein>
<comment type="caution">
    <text evidence="2">The sequence shown here is derived from an EMBL/GenBank/DDBJ whole genome shotgun (WGS) entry which is preliminary data.</text>
</comment>
<dbReference type="EMBL" id="JASNQZ010000003">
    <property type="protein sequence ID" value="KAL0959442.1"/>
    <property type="molecule type" value="Genomic_DNA"/>
</dbReference>
<dbReference type="Proteomes" id="UP001556367">
    <property type="component" value="Unassembled WGS sequence"/>
</dbReference>
<proteinExistence type="predicted"/>
<evidence type="ECO:0000313" key="2">
    <source>
        <dbReference type="EMBL" id="KAL0959442.1"/>
    </source>
</evidence>
<organism evidence="2 3">
    <name type="scientific">Hohenbuehelia grisea</name>
    <dbReference type="NCBI Taxonomy" id="104357"/>
    <lineage>
        <taxon>Eukaryota</taxon>
        <taxon>Fungi</taxon>
        <taxon>Dikarya</taxon>
        <taxon>Basidiomycota</taxon>
        <taxon>Agaricomycotina</taxon>
        <taxon>Agaricomycetes</taxon>
        <taxon>Agaricomycetidae</taxon>
        <taxon>Agaricales</taxon>
        <taxon>Pleurotineae</taxon>
        <taxon>Pleurotaceae</taxon>
        <taxon>Hohenbuehelia</taxon>
    </lineage>
</organism>
<evidence type="ECO:0000313" key="3">
    <source>
        <dbReference type="Proteomes" id="UP001556367"/>
    </source>
</evidence>
<sequence>MSVGVGNIWRAERGIHSLLESRNCCHPTCRLPKMTGSFSLALSQVIVRRKLDGQGPSDLEVRSSGLTPEPANVNNGADADLVKHWLKFSQKSISIPRLPVPMEWQSNHPLPTILQDPLSTEADKARLFFKQLEVEALLAKQYVDYVDSLRSSLGSYLSSLGPTPSFRRLPNEVLILILKASAIPASGEPDLVDASVGRYLHTGPGRRLSQVCRLWRSLAIKLPELWTVITFARYTSRSPRRERANKELDWLNIVMQSRP</sequence>
<dbReference type="Pfam" id="PF12937">
    <property type="entry name" value="F-box-like"/>
    <property type="match status" value="1"/>
</dbReference>
<evidence type="ECO:0000259" key="1">
    <source>
        <dbReference type="Pfam" id="PF12937"/>
    </source>
</evidence>
<dbReference type="InterPro" id="IPR036047">
    <property type="entry name" value="F-box-like_dom_sf"/>
</dbReference>
<feature type="domain" description="F-box" evidence="1">
    <location>
        <begin position="167"/>
        <end position="230"/>
    </location>
</feature>
<gene>
    <name evidence="2" type="ORF">HGRIS_014686</name>
</gene>
<dbReference type="SUPFAM" id="SSF81383">
    <property type="entry name" value="F-box domain"/>
    <property type="match status" value="1"/>
</dbReference>
<accession>A0ABR3JUH3</accession>
<name>A0ABR3JUH3_9AGAR</name>
<dbReference type="InterPro" id="IPR001810">
    <property type="entry name" value="F-box_dom"/>
</dbReference>